<name>A0A6N9U2E1_STRHA</name>
<accession>A0A6N9U2E1</accession>
<dbReference type="AlphaFoldDB" id="A0A6N9U2E1"/>
<organism evidence="1 2">
    <name type="scientific">Streptomyces halstedii</name>
    <dbReference type="NCBI Taxonomy" id="1944"/>
    <lineage>
        <taxon>Bacteria</taxon>
        <taxon>Bacillati</taxon>
        <taxon>Actinomycetota</taxon>
        <taxon>Actinomycetes</taxon>
        <taxon>Kitasatosporales</taxon>
        <taxon>Streptomycetaceae</taxon>
        <taxon>Streptomyces</taxon>
    </lineage>
</organism>
<dbReference type="Proteomes" id="UP000471293">
    <property type="component" value="Unassembled WGS sequence"/>
</dbReference>
<gene>
    <name evidence="1" type="ORF">G3I29_20310</name>
</gene>
<feature type="non-terminal residue" evidence="1">
    <location>
        <position position="1"/>
    </location>
</feature>
<dbReference type="EMBL" id="JAAGLQ010000439">
    <property type="protein sequence ID" value="NEA17808.1"/>
    <property type="molecule type" value="Genomic_DNA"/>
</dbReference>
<sequence>LVVVVRDAVRDPWQHATLDALRTRRPDLVTVDMGLEPAPGRLAAPLLLTRGAGLANAVAAAELLTGRAWPGPPSGG</sequence>
<comment type="caution">
    <text evidence="1">The sequence shown here is derived from an EMBL/GenBank/DDBJ whole genome shotgun (WGS) entry which is preliminary data.</text>
</comment>
<evidence type="ECO:0008006" key="3">
    <source>
        <dbReference type="Google" id="ProtNLM"/>
    </source>
</evidence>
<evidence type="ECO:0000313" key="2">
    <source>
        <dbReference type="Proteomes" id="UP000471293"/>
    </source>
</evidence>
<proteinExistence type="predicted"/>
<evidence type="ECO:0000313" key="1">
    <source>
        <dbReference type="EMBL" id="NEA17808.1"/>
    </source>
</evidence>
<reference evidence="1 2" key="1">
    <citation type="submission" date="2020-01" db="EMBL/GenBank/DDBJ databases">
        <title>Insect and environment-associated Actinomycetes.</title>
        <authorList>
            <person name="Currrie C."/>
            <person name="Chevrette M."/>
            <person name="Carlson C."/>
            <person name="Stubbendieck R."/>
            <person name="Wendt-Pienkowski E."/>
        </authorList>
    </citation>
    <scope>NUCLEOTIDE SEQUENCE [LARGE SCALE GENOMIC DNA]</scope>
    <source>
        <strain evidence="1 2">SID11342</strain>
    </source>
</reference>
<protein>
    <recommendedName>
        <fullName evidence="3">Glycoside hydrolase family 3 protein</fullName>
    </recommendedName>
</protein>